<evidence type="ECO:0000313" key="2">
    <source>
        <dbReference type="EMBL" id="VDO65622.1"/>
    </source>
</evidence>
<dbReference type="GO" id="GO:0031594">
    <property type="term" value="C:neuromuscular junction"/>
    <property type="evidence" value="ECO:0007669"/>
    <property type="project" value="TreeGrafter"/>
</dbReference>
<feature type="domain" description="C2" evidence="1">
    <location>
        <begin position="1"/>
        <end position="85"/>
    </location>
</feature>
<dbReference type="InterPro" id="IPR035892">
    <property type="entry name" value="C2_domain_sf"/>
</dbReference>
<dbReference type="WBParaSite" id="HPBE_0000572601-mRNA-1">
    <property type="protein sequence ID" value="HPBE_0000572601-mRNA-1"/>
    <property type="gene ID" value="HPBE_0000572601"/>
</dbReference>
<accession>A0A3P8B1A3</accession>
<reference evidence="2 3" key="1">
    <citation type="submission" date="2018-11" db="EMBL/GenBank/DDBJ databases">
        <authorList>
            <consortium name="Pathogen Informatics"/>
        </authorList>
    </citation>
    <scope>NUCLEOTIDE SEQUENCE [LARGE SCALE GENOMIC DNA]</scope>
</reference>
<dbReference type="GO" id="GO:0016081">
    <property type="term" value="P:synaptic vesicle docking"/>
    <property type="evidence" value="ECO:0007669"/>
    <property type="project" value="TreeGrafter"/>
</dbReference>
<dbReference type="GO" id="GO:0043195">
    <property type="term" value="C:terminal bouton"/>
    <property type="evidence" value="ECO:0007669"/>
    <property type="project" value="TreeGrafter"/>
</dbReference>
<dbReference type="SUPFAM" id="SSF49562">
    <property type="entry name" value="C2 domain (Calcium/lipid-binding domain, CaLB)"/>
    <property type="match status" value="1"/>
</dbReference>
<dbReference type="Proteomes" id="UP000050761">
    <property type="component" value="Unassembled WGS sequence"/>
</dbReference>
<protein>
    <submittedName>
        <fullName evidence="4">C2 domain-containing protein</fullName>
    </submittedName>
</protein>
<dbReference type="GO" id="GO:0042734">
    <property type="term" value="C:presynaptic membrane"/>
    <property type="evidence" value="ECO:0007669"/>
    <property type="project" value="TreeGrafter"/>
</dbReference>
<dbReference type="GO" id="GO:0005516">
    <property type="term" value="F:calmodulin binding"/>
    <property type="evidence" value="ECO:0007669"/>
    <property type="project" value="TreeGrafter"/>
</dbReference>
<dbReference type="GO" id="GO:0016082">
    <property type="term" value="P:synaptic vesicle priming"/>
    <property type="evidence" value="ECO:0007669"/>
    <property type="project" value="TreeGrafter"/>
</dbReference>
<evidence type="ECO:0000313" key="4">
    <source>
        <dbReference type="WBParaSite" id="HPBE_0000572601-mRNA-1"/>
    </source>
</evidence>
<dbReference type="AlphaFoldDB" id="A0A183FGF0"/>
<dbReference type="PANTHER" id="PTHR10480:SF12">
    <property type="entry name" value="UNC-13, ISOFORM E"/>
    <property type="match status" value="1"/>
</dbReference>
<dbReference type="GO" id="GO:0017075">
    <property type="term" value="F:syntaxin-1 binding"/>
    <property type="evidence" value="ECO:0007669"/>
    <property type="project" value="TreeGrafter"/>
</dbReference>
<dbReference type="PROSITE" id="PS50004">
    <property type="entry name" value="C2"/>
    <property type="match status" value="1"/>
</dbReference>
<evidence type="ECO:0000313" key="3">
    <source>
        <dbReference type="Proteomes" id="UP000050761"/>
    </source>
</evidence>
<name>A0A183FGF0_HELPZ</name>
<accession>A0A183FGF0</accession>
<gene>
    <name evidence="2" type="ORF">HPBE_LOCUS5727</name>
</gene>
<dbReference type="EMBL" id="UZAH01025528">
    <property type="protein sequence ID" value="VDO65622.1"/>
    <property type="molecule type" value="Genomic_DNA"/>
</dbReference>
<dbReference type="PANTHER" id="PTHR10480">
    <property type="entry name" value="PROTEIN UNC-13 HOMOLOG"/>
    <property type="match status" value="1"/>
</dbReference>
<dbReference type="Gene3D" id="2.60.40.150">
    <property type="entry name" value="C2 domain"/>
    <property type="match status" value="1"/>
</dbReference>
<dbReference type="GO" id="GO:0019992">
    <property type="term" value="F:diacylglycerol binding"/>
    <property type="evidence" value="ECO:0007669"/>
    <property type="project" value="InterPro"/>
</dbReference>
<dbReference type="GO" id="GO:0098831">
    <property type="term" value="C:presynaptic active zone cytoplasmic component"/>
    <property type="evidence" value="ECO:0007669"/>
    <property type="project" value="TreeGrafter"/>
</dbReference>
<organism evidence="3 4">
    <name type="scientific">Heligmosomoides polygyrus</name>
    <name type="common">Parasitic roundworm</name>
    <dbReference type="NCBI Taxonomy" id="6339"/>
    <lineage>
        <taxon>Eukaryota</taxon>
        <taxon>Metazoa</taxon>
        <taxon>Ecdysozoa</taxon>
        <taxon>Nematoda</taxon>
        <taxon>Chromadorea</taxon>
        <taxon>Rhabditida</taxon>
        <taxon>Rhabditina</taxon>
        <taxon>Rhabditomorpha</taxon>
        <taxon>Strongyloidea</taxon>
        <taxon>Heligmosomidae</taxon>
        <taxon>Heligmosomoides</taxon>
    </lineage>
</organism>
<reference evidence="4" key="2">
    <citation type="submission" date="2019-09" db="UniProtKB">
        <authorList>
            <consortium name="WormBaseParasite"/>
        </authorList>
    </citation>
    <scope>IDENTIFICATION</scope>
</reference>
<keyword evidence="3" id="KW-1185">Reference proteome</keyword>
<proteinExistence type="predicted"/>
<dbReference type="InterPro" id="IPR000008">
    <property type="entry name" value="C2_dom"/>
</dbReference>
<evidence type="ECO:0000259" key="1">
    <source>
        <dbReference type="PROSITE" id="PS50004"/>
    </source>
</evidence>
<dbReference type="GO" id="GO:0099525">
    <property type="term" value="P:presynaptic dense core vesicle exocytosis"/>
    <property type="evidence" value="ECO:0007669"/>
    <property type="project" value="TreeGrafter"/>
</dbReference>
<dbReference type="InterPro" id="IPR027080">
    <property type="entry name" value="Unc-13"/>
</dbReference>
<dbReference type="OrthoDB" id="5831756at2759"/>
<dbReference type="Pfam" id="PF00168">
    <property type="entry name" value="C2"/>
    <property type="match status" value="1"/>
</dbReference>
<sequence length="196" mass="22397">LLSVADEFNTYVTVKLQNVKSTTAVVRGNIPCWEQEFIFETNRLDEGMIIELWSKGVLWDRLLGVHFMPLTEIRYCAAPGDGRWLQMDQELETRNGQTVGTSKPTGHNVLVDARFELPFGEFTTIVFTDQYSKEAERQWTTDCCASTHLFSRHRDSPRLQMTDHQTLLLSNLCELILSHLQGELQPASCSSVIMAW</sequence>
<dbReference type="GO" id="GO:0061789">
    <property type="term" value="P:dense core granule priming"/>
    <property type="evidence" value="ECO:0007669"/>
    <property type="project" value="TreeGrafter"/>
</dbReference>
<dbReference type="GO" id="GO:0030672">
    <property type="term" value="C:synaptic vesicle membrane"/>
    <property type="evidence" value="ECO:0007669"/>
    <property type="project" value="TreeGrafter"/>
</dbReference>
<dbReference type="GO" id="GO:0035249">
    <property type="term" value="P:synaptic transmission, glutamatergic"/>
    <property type="evidence" value="ECO:0007669"/>
    <property type="project" value="TreeGrafter"/>
</dbReference>